<dbReference type="InterPro" id="IPR036425">
    <property type="entry name" value="MoaB/Mog-like_dom_sf"/>
</dbReference>
<evidence type="ECO:0000313" key="5">
    <source>
        <dbReference type="Proteomes" id="UP000321827"/>
    </source>
</evidence>
<accession>A0A511RHU1</accession>
<dbReference type="Gene3D" id="3.40.980.10">
    <property type="entry name" value="MoaB/Mog-like domain"/>
    <property type="match status" value="1"/>
</dbReference>
<dbReference type="NCBIfam" id="TIGR00177">
    <property type="entry name" value="molyb_syn"/>
    <property type="match status" value="1"/>
</dbReference>
<name>A0A511RHU1_9DEIN</name>
<dbReference type="Pfam" id="PF00994">
    <property type="entry name" value="MoCF_biosynth"/>
    <property type="match status" value="1"/>
</dbReference>
<dbReference type="UniPathway" id="UPA00344"/>
<evidence type="ECO:0000256" key="2">
    <source>
        <dbReference type="ARBA" id="ARBA00023150"/>
    </source>
</evidence>
<comment type="caution">
    <text evidence="4">The sequence shown here is derived from an EMBL/GenBank/DDBJ whole genome shotgun (WGS) entry which is preliminary data.</text>
</comment>
<organism evidence="4 5">
    <name type="scientific">Oceanithermus desulfurans NBRC 100063</name>
    <dbReference type="NCBI Taxonomy" id="1227550"/>
    <lineage>
        <taxon>Bacteria</taxon>
        <taxon>Thermotogati</taxon>
        <taxon>Deinococcota</taxon>
        <taxon>Deinococci</taxon>
        <taxon>Thermales</taxon>
        <taxon>Thermaceae</taxon>
        <taxon>Oceanithermus</taxon>
    </lineage>
</organism>
<dbReference type="OrthoDB" id="9784492at2"/>
<evidence type="ECO:0000259" key="3">
    <source>
        <dbReference type="SMART" id="SM00852"/>
    </source>
</evidence>
<dbReference type="SMART" id="SM00852">
    <property type="entry name" value="MoCF_biosynth"/>
    <property type="match status" value="1"/>
</dbReference>
<dbReference type="PANTHER" id="PTHR43764:SF1">
    <property type="entry name" value="MOLYBDOPTERIN MOLYBDOTRANSFERASE"/>
    <property type="match status" value="1"/>
</dbReference>
<evidence type="ECO:0000313" key="4">
    <source>
        <dbReference type="EMBL" id="GEM89203.1"/>
    </source>
</evidence>
<dbReference type="EMBL" id="BJXN01000003">
    <property type="protein sequence ID" value="GEM89203.1"/>
    <property type="molecule type" value="Genomic_DNA"/>
</dbReference>
<dbReference type="SUPFAM" id="SSF53218">
    <property type="entry name" value="Molybdenum cofactor biosynthesis proteins"/>
    <property type="match status" value="1"/>
</dbReference>
<protein>
    <submittedName>
        <fullName evidence="4">Molybdenum cofactor biosynthesis protein</fullName>
    </submittedName>
</protein>
<keyword evidence="2" id="KW-0501">Molybdenum cofactor biosynthesis</keyword>
<dbReference type="GO" id="GO:0006777">
    <property type="term" value="P:Mo-molybdopterin cofactor biosynthetic process"/>
    <property type="evidence" value="ECO:0007669"/>
    <property type="project" value="UniProtKB-KW"/>
</dbReference>
<comment type="pathway">
    <text evidence="1">Cofactor biosynthesis; molybdopterin biosynthesis.</text>
</comment>
<gene>
    <name evidence="4" type="ORF">ODE01S_06370</name>
</gene>
<dbReference type="CDD" id="cd00886">
    <property type="entry name" value="MogA_MoaB"/>
    <property type="match status" value="1"/>
</dbReference>
<dbReference type="RefSeq" id="WP_147145754.1">
    <property type="nucleotide sequence ID" value="NZ_BJXN01000003.1"/>
</dbReference>
<dbReference type="PANTHER" id="PTHR43764">
    <property type="entry name" value="MOLYBDENUM COFACTOR BIOSYNTHESIS"/>
    <property type="match status" value="1"/>
</dbReference>
<dbReference type="InterPro" id="IPR008284">
    <property type="entry name" value="MoCF_biosynth_CS"/>
</dbReference>
<feature type="domain" description="MoaB/Mog" evidence="3">
    <location>
        <begin position="6"/>
        <end position="150"/>
    </location>
</feature>
<dbReference type="InterPro" id="IPR051920">
    <property type="entry name" value="MPT_Adenylyltrnsfr/MoaC-Rel"/>
</dbReference>
<dbReference type="AlphaFoldDB" id="A0A511RHU1"/>
<dbReference type="Proteomes" id="UP000321827">
    <property type="component" value="Unassembled WGS sequence"/>
</dbReference>
<evidence type="ECO:0000256" key="1">
    <source>
        <dbReference type="ARBA" id="ARBA00005046"/>
    </source>
</evidence>
<dbReference type="PROSITE" id="PS01078">
    <property type="entry name" value="MOCF_BIOSYNTHESIS_1"/>
    <property type="match status" value="1"/>
</dbReference>
<sequence length="166" mass="17606">MAIRVGILTVSDRSSRGERADTTHQAIREALAGGPYEVVAYEVVPDEVAQIRRVLRLWADRDSLDLILTNGGTGLALRDHTPEATLEVVDRQVPGLAELVRSEGVKKTPMAALSRGVAGVRGSTLIINLPGSPKGARESVEALLGILPHAIEQVSGRSVPGGHEHS</sequence>
<proteinExistence type="predicted"/>
<reference evidence="4 5" key="1">
    <citation type="submission" date="2019-07" db="EMBL/GenBank/DDBJ databases">
        <title>Whole genome shotgun sequence of Oceanithermus desulfurans NBRC 100063.</title>
        <authorList>
            <person name="Hosoyama A."/>
            <person name="Uohara A."/>
            <person name="Ohji S."/>
            <person name="Ichikawa N."/>
        </authorList>
    </citation>
    <scope>NUCLEOTIDE SEQUENCE [LARGE SCALE GENOMIC DNA]</scope>
    <source>
        <strain evidence="4 5">NBRC 100063</strain>
    </source>
</reference>
<dbReference type="InterPro" id="IPR001453">
    <property type="entry name" value="MoaB/Mog_dom"/>
</dbReference>